<comment type="function">
    <text evidence="6">The RuvA-RuvB-RuvC complex processes Holliday junction (HJ) DNA during genetic recombination and DNA repair, while the RuvA-RuvB complex plays an important role in the rescue of blocked DNA replication forks via replication fork reversal (RFR). RuvA specifically binds to HJ cruciform DNA, conferring on it an open structure. The RuvB hexamer acts as an ATP-dependent pump, pulling dsDNA into and through the RuvAB complex. HJ branch migration allows RuvC to scan DNA until it finds its consensus sequence, where it cleaves and resolves the cruciform DNA.</text>
</comment>
<dbReference type="GO" id="GO:0009379">
    <property type="term" value="C:Holliday junction helicase complex"/>
    <property type="evidence" value="ECO:0007669"/>
    <property type="project" value="InterPro"/>
</dbReference>
<organism evidence="8 9">
    <name type="scientific">Candidatus Avacidaminococcus intestinavium</name>
    <dbReference type="NCBI Taxonomy" id="2840684"/>
    <lineage>
        <taxon>Bacteria</taxon>
        <taxon>Bacillati</taxon>
        <taxon>Bacillota</taxon>
        <taxon>Negativicutes</taxon>
        <taxon>Acidaminococcales</taxon>
        <taxon>Acidaminococcaceae</taxon>
        <taxon>Acidaminococcaceae incertae sedis</taxon>
        <taxon>Candidatus Avacidaminococcus</taxon>
    </lineage>
</organism>
<dbReference type="NCBIfam" id="TIGR00084">
    <property type="entry name" value="ruvA"/>
    <property type="match status" value="1"/>
</dbReference>
<dbReference type="SUPFAM" id="SSF47781">
    <property type="entry name" value="RuvA domain 2-like"/>
    <property type="match status" value="1"/>
</dbReference>
<keyword evidence="1 6" id="KW-0963">Cytoplasm</keyword>
<feature type="domain" description="Helix-hairpin-helix DNA-binding motif class 1" evidence="7">
    <location>
        <begin position="107"/>
        <end position="126"/>
    </location>
</feature>
<keyword evidence="3 6" id="KW-0238">DNA-binding</keyword>
<protein>
    <recommendedName>
        <fullName evidence="6">Holliday junction branch migration complex subunit RuvA</fullName>
    </recommendedName>
</protein>
<comment type="subcellular location">
    <subcellularLocation>
        <location evidence="6">Cytoplasm</location>
    </subcellularLocation>
</comment>
<dbReference type="SUPFAM" id="SSF46929">
    <property type="entry name" value="DNA helicase RuvA subunit, C-terminal domain"/>
    <property type="match status" value="1"/>
</dbReference>
<name>A0A9D1SLQ6_9FIRM</name>
<sequence length="200" mass="22460">MIGSIRGIVSLLAKEYCLVENNGIGYRVFMPSSNLAQLNVGQETYIHIYTNVREDAILLYGFLDQPYYHLFLQLTSVSGIGPKVAINILSQAKPDTFYLAIQNRDTKLLTTLPGIGKKTAERLILELKDKIGPLIDNNEIIGEEYIEENISCTKEAVDALRSLGYSNGEIYPLLKNIERCEELSTEEIIKMVLKQMAGRN</sequence>
<feature type="domain" description="Helix-hairpin-helix DNA-binding motif class 1" evidence="7">
    <location>
        <begin position="72"/>
        <end position="91"/>
    </location>
</feature>
<dbReference type="Pfam" id="PF14520">
    <property type="entry name" value="HHH_5"/>
    <property type="match status" value="1"/>
</dbReference>
<dbReference type="Pfam" id="PF07499">
    <property type="entry name" value="RuvA_C"/>
    <property type="match status" value="1"/>
</dbReference>
<dbReference type="Gene3D" id="2.40.50.140">
    <property type="entry name" value="Nucleic acid-binding proteins"/>
    <property type="match status" value="1"/>
</dbReference>
<dbReference type="AlphaFoldDB" id="A0A9D1SLQ6"/>
<dbReference type="Pfam" id="PF01330">
    <property type="entry name" value="RuvA_N"/>
    <property type="match status" value="1"/>
</dbReference>
<keyword evidence="2 6" id="KW-0227">DNA damage</keyword>
<comment type="similarity">
    <text evidence="6">Belongs to the RuvA family.</text>
</comment>
<dbReference type="InterPro" id="IPR012340">
    <property type="entry name" value="NA-bd_OB-fold"/>
</dbReference>
<dbReference type="GO" id="GO:0000400">
    <property type="term" value="F:four-way junction DNA binding"/>
    <property type="evidence" value="ECO:0007669"/>
    <property type="project" value="UniProtKB-UniRule"/>
</dbReference>
<dbReference type="Gene3D" id="1.10.150.20">
    <property type="entry name" value="5' to 3' exonuclease, C-terminal subdomain"/>
    <property type="match status" value="1"/>
</dbReference>
<reference evidence="8" key="1">
    <citation type="submission" date="2020-10" db="EMBL/GenBank/DDBJ databases">
        <authorList>
            <person name="Gilroy R."/>
        </authorList>
    </citation>
    <scope>NUCLEOTIDE SEQUENCE</scope>
    <source>
        <strain evidence="8">CHK160-1198</strain>
    </source>
</reference>
<keyword evidence="4 6" id="KW-0233">DNA recombination</keyword>
<dbReference type="Gene3D" id="1.10.8.10">
    <property type="entry name" value="DNA helicase RuvA subunit, C-terminal domain"/>
    <property type="match status" value="1"/>
</dbReference>
<gene>
    <name evidence="6 8" type="primary">ruvA</name>
    <name evidence="8" type="ORF">IAB06_07535</name>
</gene>
<dbReference type="InterPro" id="IPR036267">
    <property type="entry name" value="RuvA_C_sf"/>
</dbReference>
<keyword evidence="5 6" id="KW-0234">DNA repair</keyword>
<dbReference type="InterPro" id="IPR013849">
    <property type="entry name" value="DNA_helicase_Holl-junc_RuvA_I"/>
</dbReference>
<proteinExistence type="inferred from homology"/>
<evidence type="ECO:0000256" key="5">
    <source>
        <dbReference type="ARBA" id="ARBA00023204"/>
    </source>
</evidence>
<dbReference type="GO" id="GO:0016787">
    <property type="term" value="F:hydrolase activity"/>
    <property type="evidence" value="ECO:0007669"/>
    <property type="project" value="UniProtKB-KW"/>
</dbReference>
<dbReference type="InterPro" id="IPR000085">
    <property type="entry name" value="RuvA"/>
</dbReference>
<evidence type="ECO:0000256" key="3">
    <source>
        <dbReference type="ARBA" id="ARBA00023125"/>
    </source>
</evidence>
<reference evidence="8" key="2">
    <citation type="journal article" date="2021" name="PeerJ">
        <title>Extensive microbial diversity within the chicken gut microbiome revealed by metagenomics and culture.</title>
        <authorList>
            <person name="Gilroy R."/>
            <person name="Ravi A."/>
            <person name="Getino M."/>
            <person name="Pursley I."/>
            <person name="Horton D.L."/>
            <person name="Alikhan N.F."/>
            <person name="Baker D."/>
            <person name="Gharbi K."/>
            <person name="Hall N."/>
            <person name="Watson M."/>
            <person name="Adriaenssens E.M."/>
            <person name="Foster-Nyarko E."/>
            <person name="Jarju S."/>
            <person name="Secka A."/>
            <person name="Antonio M."/>
            <person name="Oren A."/>
            <person name="Chaudhuri R.R."/>
            <person name="La Ragione R."/>
            <person name="Hildebrand F."/>
            <person name="Pallen M.J."/>
        </authorList>
    </citation>
    <scope>NUCLEOTIDE SEQUENCE</scope>
    <source>
        <strain evidence="8">CHK160-1198</strain>
    </source>
</reference>
<comment type="caution">
    <text evidence="8">The sequence shown here is derived from an EMBL/GenBank/DDBJ whole genome shotgun (WGS) entry which is preliminary data.</text>
</comment>
<comment type="domain">
    <text evidence="6">Has three domains with a flexible linker between the domains II and III and assumes an 'L' shape. Domain III is highly mobile and contacts RuvB.</text>
</comment>
<evidence type="ECO:0000259" key="7">
    <source>
        <dbReference type="SMART" id="SM00278"/>
    </source>
</evidence>
<evidence type="ECO:0000313" key="9">
    <source>
        <dbReference type="Proteomes" id="UP000824099"/>
    </source>
</evidence>
<keyword evidence="8" id="KW-0378">Hydrolase</keyword>
<evidence type="ECO:0000256" key="2">
    <source>
        <dbReference type="ARBA" id="ARBA00022763"/>
    </source>
</evidence>
<evidence type="ECO:0000256" key="1">
    <source>
        <dbReference type="ARBA" id="ARBA00022490"/>
    </source>
</evidence>
<dbReference type="GO" id="GO:0005524">
    <property type="term" value="F:ATP binding"/>
    <property type="evidence" value="ECO:0007669"/>
    <property type="project" value="InterPro"/>
</dbReference>
<evidence type="ECO:0000256" key="4">
    <source>
        <dbReference type="ARBA" id="ARBA00023172"/>
    </source>
</evidence>
<comment type="caution">
    <text evidence="6">Lacks conserved residue(s) required for the propagation of feature annotation.</text>
</comment>
<dbReference type="HAMAP" id="MF_00031">
    <property type="entry name" value="DNA_HJ_migration_RuvA"/>
    <property type="match status" value="1"/>
</dbReference>
<dbReference type="GO" id="GO:0005737">
    <property type="term" value="C:cytoplasm"/>
    <property type="evidence" value="ECO:0007669"/>
    <property type="project" value="UniProtKB-SubCell"/>
</dbReference>
<accession>A0A9D1SLQ6</accession>
<dbReference type="SMART" id="SM00278">
    <property type="entry name" value="HhH1"/>
    <property type="match status" value="2"/>
</dbReference>
<evidence type="ECO:0000256" key="6">
    <source>
        <dbReference type="HAMAP-Rule" id="MF_00031"/>
    </source>
</evidence>
<dbReference type="Proteomes" id="UP000824099">
    <property type="component" value="Unassembled WGS sequence"/>
</dbReference>
<dbReference type="InterPro" id="IPR011114">
    <property type="entry name" value="RuvA_C"/>
</dbReference>
<evidence type="ECO:0000313" key="8">
    <source>
        <dbReference type="EMBL" id="HIU64866.1"/>
    </source>
</evidence>
<dbReference type="GO" id="GO:0006281">
    <property type="term" value="P:DNA repair"/>
    <property type="evidence" value="ECO:0007669"/>
    <property type="project" value="UniProtKB-UniRule"/>
</dbReference>
<comment type="subunit">
    <text evidence="6">Homotetramer. Forms an RuvA(8)-RuvB(12)-Holliday junction (HJ) complex. HJ DNA is sandwiched between 2 RuvA tetramers; dsDNA enters through RuvA and exits via RuvB. An RuvB hexamer assembles on each DNA strand where it exits the tetramer. Each RuvB hexamer is contacted by two RuvA subunits (via domain III) on 2 adjacent RuvB subunits; this complex drives branch migration. In the full resolvosome a probable DNA-RuvA(4)-RuvB(12)-RuvC(2) complex forms which resolves the HJ.</text>
</comment>
<dbReference type="SUPFAM" id="SSF50249">
    <property type="entry name" value="Nucleic acid-binding proteins"/>
    <property type="match status" value="1"/>
</dbReference>
<dbReference type="InterPro" id="IPR003583">
    <property type="entry name" value="Hlx-hairpin-Hlx_DNA-bd_motif"/>
</dbReference>
<dbReference type="InterPro" id="IPR010994">
    <property type="entry name" value="RuvA_2-like"/>
</dbReference>
<dbReference type="GO" id="GO:0006310">
    <property type="term" value="P:DNA recombination"/>
    <property type="evidence" value="ECO:0007669"/>
    <property type="project" value="UniProtKB-UniRule"/>
</dbReference>
<dbReference type="GO" id="GO:0048476">
    <property type="term" value="C:Holliday junction resolvase complex"/>
    <property type="evidence" value="ECO:0007669"/>
    <property type="project" value="UniProtKB-UniRule"/>
</dbReference>
<dbReference type="GO" id="GO:0009378">
    <property type="term" value="F:four-way junction helicase activity"/>
    <property type="evidence" value="ECO:0007669"/>
    <property type="project" value="InterPro"/>
</dbReference>
<dbReference type="CDD" id="cd14332">
    <property type="entry name" value="UBA_RuvA_C"/>
    <property type="match status" value="1"/>
</dbReference>
<feature type="region of interest" description="Domain III" evidence="6">
    <location>
        <begin position="150"/>
        <end position="200"/>
    </location>
</feature>
<dbReference type="EMBL" id="DVNI01000129">
    <property type="protein sequence ID" value="HIU64866.1"/>
    <property type="molecule type" value="Genomic_DNA"/>
</dbReference>